<dbReference type="OMA" id="FSICAGH"/>
<dbReference type="GO" id="GO:0030247">
    <property type="term" value="F:polysaccharide binding"/>
    <property type="evidence" value="ECO:0007669"/>
    <property type="project" value="InterPro"/>
</dbReference>
<dbReference type="PANTHER" id="PTHR33138">
    <property type="entry name" value="OS01G0690200 PROTEIN"/>
    <property type="match status" value="1"/>
</dbReference>
<feature type="signal peptide" evidence="4">
    <location>
        <begin position="1"/>
        <end position="28"/>
    </location>
</feature>
<reference evidence="6 7" key="1">
    <citation type="submission" date="2017-09" db="EMBL/GenBank/DDBJ databases">
        <authorList>
            <consortium name="International Durum Wheat Genome Sequencing Consortium (IDWGSC)"/>
            <person name="Milanesi L."/>
        </authorList>
    </citation>
    <scope>NUCLEOTIDE SEQUENCE [LARGE SCALE GENOMIC DNA]</scope>
    <source>
        <strain evidence="7">cv. Svevo</strain>
    </source>
</reference>
<dbReference type="AlphaFoldDB" id="A0A9R0R8L2"/>
<gene>
    <name evidence="6" type="ORF">TRITD_3Av1G007900</name>
</gene>
<feature type="compositionally biased region" description="Pro residues" evidence="3">
    <location>
        <begin position="226"/>
        <end position="249"/>
    </location>
</feature>
<sequence length="257" mass="27706">MAPSCWFFLALWLPLVLVVVAAVQQVEAGCSGLAKRCGNLTISDPLWVRNNFAERACGSSDFEVTCFNNTPVLRSSMPTGFGFGIVDISYEERRLHVADGGKLYLLQARNSCGIQIWNTSAKLGVPFSICAGHLNLILYNCTEKGAAAATARRDRELVRTRMRCGNDNVVFARVGGRYYDETRDYGGYPMEGCDTSAVPVMGSSSGKTNASDYEQLIADGFLLTWGPPPAPSPLPTPTPAPPPPPPPPGKLASQIIF</sequence>
<protein>
    <recommendedName>
        <fullName evidence="5">Wall-associated receptor kinase galacturonan-binding domain-containing protein</fullName>
    </recommendedName>
</protein>
<evidence type="ECO:0000313" key="6">
    <source>
        <dbReference type="EMBL" id="VAH55943.1"/>
    </source>
</evidence>
<keyword evidence="7" id="KW-1185">Reference proteome</keyword>
<organism evidence="6 7">
    <name type="scientific">Triticum turgidum subsp. durum</name>
    <name type="common">Durum wheat</name>
    <name type="synonym">Triticum durum</name>
    <dbReference type="NCBI Taxonomy" id="4567"/>
    <lineage>
        <taxon>Eukaryota</taxon>
        <taxon>Viridiplantae</taxon>
        <taxon>Streptophyta</taxon>
        <taxon>Embryophyta</taxon>
        <taxon>Tracheophyta</taxon>
        <taxon>Spermatophyta</taxon>
        <taxon>Magnoliopsida</taxon>
        <taxon>Liliopsida</taxon>
        <taxon>Poales</taxon>
        <taxon>Poaceae</taxon>
        <taxon>BOP clade</taxon>
        <taxon>Pooideae</taxon>
        <taxon>Triticodae</taxon>
        <taxon>Triticeae</taxon>
        <taxon>Triticinae</taxon>
        <taxon>Triticum</taxon>
    </lineage>
</organism>
<dbReference type="EMBL" id="LT934115">
    <property type="protein sequence ID" value="VAH55943.1"/>
    <property type="molecule type" value="Genomic_DNA"/>
</dbReference>
<evidence type="ECO:0000256" key="2">
    <source>
        <dbReference type="ARBA" id="ARBA00022729"/>
    </source>
</evidence>
<dbReference type="Gramene" id="TRITD3Av1G007900.1">
    <property type="protein sequence ID" value="TRITD3Av1G007900.1"/>
    <property type="gene ID" value="TRITD3Av1G007900"/>
</dbReference>
<evidence type="ECO:0000313" key="7">
    <source>
        <dbReference type="Proteomes" id="UP000324705"/>
    </source>
</evidence>
<dbReference type="Pfam" id="PF13947">
    <property type="entry name" value="GUB_WAK_bind"/>
    <property type="match status" value="1"/>
</dbReference>
<keyword evidence="2 4" id="KW-0732">Signal</keyword>
<evidence type="ECO:0000256" key="1">
    <source>
        <dbReference type="ARBA" id="ARBA00004167"/>
    </source>
</evidence>
<dbReference type="InterPro" id="IPR025287">
    <property type="entry name" value="WAK_GUB"/>
</dbReference>
<evidence type="ECO:0000256" key="4">
    <source>
        <dbReference type="SAM" id="SignalP"/>
    </source>
</evidence>
<evidence type="ECO:0000259" key="5">
    <source>
        <dbReference type="Pfam" id="PF13947"/>
    </source>
</evidence>
<comment type="subcellular location">
    <subcellularLocation>
        <location evidence="1">Membrane</location>
        <topology evidence="1">Single-pass membrane protein</topology>
    </subcellularLocation>
</comment>
<accession>A0A9R0R8L2</accession>
<feature type="domain" description="Wall-associated receptor kinase galacturonan-binding" evidence="5">
    <location>
        <begin position="30"/>
        <end position="99"/>
    </location>
</feature>
<dbReference type="Proteomes" id="UP000324705">
    <property type="component" value="Chromosome 3A"/>
</dbReference>
<evidence type="ECO:0000256" key="3">
    <source>
        <dbReference type="SAM" id="MobiDB-lite"/>
    </source>
</evidence>
<proteinExistence type="predicted"/>
<dbReference type="PANTHER" id="PTHR33138:SF89">
    <property type="entry name" value="WALL-ASSOCIATED RECEPTOR KINASE GALACTURONAN-BINDING DOMAIN-CONTAINING PROTEIN"/>
    <property type="match status" value="1"/>
</dbReference>
<name>A0A9R0R8L2_TRITD</name>
<dbReference type="GO" id="GO:0016020">
    <property type="term" value="C:membrane"/>
    <property type="evidence" value="ECO:0007669"/>
    <property type="project" value="UniProtKB-SubCell"/>
</dbReference>
<feature type="region of interest" description="Disordered" evidence="3">
    <location>
        <begin position="224"/>
        <end position="257"/>
    </location>
</feature>
<feature type="chain" id="PRO_5040456126" description="Wall-associated receptor kinase galacturonan-binding domain-containing protein" evidence="4">
    <location>
        <begin position="29"/>
        <end position="257"/>
    </location>
</feature>